<evidence type="ECO:0000256" key="11">
    <source>
        <dbReference type="ARBA" id="ARBA00042858"/>
    </source>
</evidence>
<dbReference type="EC" id="2.7.11.22" evidence="2"/>
<comment type="catalytic activity">
    <reaction evidence="12">
        <text>L-threonyl-[protein] + ATP = O-phospho-L-threonyl-[protein] + ADP + H(+)</text>
        <dbReference type="Rhea" id="RHEA:46608"/>
        <dbReference type="Rhea" id="RHEA-COMP:11060"/>
        <dbReference type="Rhea" id="RHEA-COMP:11605"/>
        <dbReference type="ChEBI" id="CHEBI:15378"/>
        <dbReference type="ChEBI" id="CHEBI:30013"/>
        <dbReference type="ChEBI" id="CHEBI:30616"/>
        <dbReference type="ChEBI" id="CHEBI:61977"/>
        <dbReference type="ChEBI" id="CHEBI:456216"/>
        <dbReference type="EC" id="2.7.11.22"/>
    </reaction>
</comment>
<dbReference type="GO" id="GO:0004693">
    <property type="term" value="F:cyclin-dependent protein serine/threonine kinase activity"/>
    <property type="evidence" value="ECO:0007669"/>
    <property type="project" value="UniProtKB-EC"/>
</dbReference>
<evidence type="ECO:0000256" key="9">
    <source>
        <dbReference type="ARBA" id="ARBA00039612"/>
    </source>
</evidence>
<dbReference type="Pfam" id="PF00069">
    <property type="entry name" value="Pkinase"/>
    <property type="match status" value="1"/>
</dbReference>
<dbReference type="InterPro" id="IPR017441">
    <property type="entry name" value="Protein_kinase_ATP_BS"/>
</dbReference>
<comment type="caution">
    <text evidence="17">The sequence shown here is derived from an EMBL/GenBank/DDBJ whole genome shotgun (WGS) entry which is preliminary data.</text>
</comment>
<organism evidence="17 18">
    <name type="scientific">Lagenidium giganteum</name>
    <dbReference type="NCBI Taxonomy" id="4803"/>
    <lineage>
        <taxon>Eukaryota</taxon>
        <taxon>Sar</taxon>
        <taxon>Stramenopiles</taxon>
        <taxon>Oomycota</taxon>
        <taxon>Peronosporomycetes</taxon>
        <taxon>Pythiales</taxon>
        <taxon>Pythiaceae</taxon>
    </lineage>
</organism>
<keyword evidence="3 15" id="KW-0723">Serine/threonine-protein kinase</keyword>
<accession>A0AAV2ZBE1</accession>
<dbReference type="InterPro" id="IPR008271">
    <property type="entry name" value="Ser/Thr_kinase_AS"/>
</dbReference>
<gene>
    <name evidence="17" type="ORF">N0F65_010509</name>
</gene>
<evidence type="ECO:0000313" key="18">
    <source>
        <dbReference type="Proteomes" id="UP001146120"/>
    </source>
</evidence>
<dbReference type="GO" id="GO:0030332">
    <property type="term" value="F:cyclin binding"/>
    <property type="evidence" value="ECO:0007669"/>
    <property type="project" value="TreeGrafter"/>
</dbReference>
<dbReference type="Gene3D" id="1.10.510.10">
    <property type="entry name" value="Transferase(Phosphotransferase) domain 1"/>
    <property type="match status" value="1"/>
</dbReference>
<keyword evidence="4" id="KW-0808">Transferase</keyword>
<dbReference type="GO" id="GO:0005634">
    <property type="term" value="C:nucleus"/>
    <property type="evidence" value="ECO:0007669"/>
    <property type="project" value="TreeGrafter"/>
</dbReference>
<evidence type="ECO:0000256" key="8">
    <source>
        <dbReference type="ARBA" id="ARBA00038543"/>
    </source>
</evidence>
<dbReference type="SUPFAM" id="SSF56112">
    <property type="entry name" value="Protein kinase-like (PK-like)"/>
    <property type="match status" value="1"/>
</dbReference>
<comment type="subunit">
    <text evidence="8">May form a complex composed of at least the catalytic subunit CRK2 and a cyclin.</text>
</comment>
<dbReference type="PROSITE" id="PS50011">
    <property type="entry name" value="PROTEIN_KINASE_DOM"/>
    <property type="match status" value="1"/>
</dbReference>
<dbReference type="GO" id="GO:0010468">
    <property type="term" value="P:regulation of gene expression"/>
    <property type="evidence" value="ECO:0007669"/>
    <property type="project" value="TreeGrafter"/>
</dbReference>
<dbReference type="GO" id="GO:0000082">
    <property type="term" value="P:G1/S transition of mitotic cell cycle"/>
    <property type="evidence" value="ECO:0007669"/>
    <property type="project" value="TreeGrafter"/>
</dbReference>
<dbReference type="PROSITE" id="PS00107">
    <property type="entry name" value="PROTEIN_KINASE_ATP"/>
    <property type="match status" value="1"/>
</dbReference>
<evidence type="ECO:0000256" key="6">
    <source>
        <dbReference type="ARBA" id="ARBA00022777"/>
    </source>
</evidence>
<proteinExistence type="inferred from homology"/>
<dbReference type="PANTHER" id="PTHR24056">
    <property type="entry name" value="CELL DIVISION PROTEIN KINASE"/>
    <property type="match status" value="1"/>
</dbReference>
<evidence type="ECO:0000256" key="4">
    <source>
        <dbReference type="ARBA" id="ARBA00022679"/>
    </source>
</evidence>
<evidence type="ECO:0000256" key="2">
    <source>
        <dbReference type="ARBA" id="ARBA00012425"/>
    </source>
</evidence>
<evidence type="ECO:0000256" key="10">
    <source>
        <dbReference type="ARBA" id="ARBA00041902"/>
    </source>
</evidence>
<keyword evidence="5 14" id="KW-0547">Nucleotide-binding</keyword>
<comment type="catalytic activity">
    <reaction evidence="13">
        <text>L-seryl-[protein] + ATP = O-phospho-L-seryl-[protein] + ADP + H(+)</text>
        <dbReference type="Rhea" id="RHEA:17989"/>
        <dbReference type="Rhea" id="RHEA-COMP:9863"/>
        <dbReference type="Rhea" id="RHEA-COMP:11604"/>
        <dbReference type="ChEBI" id="CHEBI:15378"/>
        <dbReference type="ChEBI" id="CHEBI:29999"/>
        <dbReference type="ChEBI" id="CHEBI:30616"/>
        <dbReference type="ChEBI" id="CHEBI:83421"/>
        <dbReference type="ChEBI" id="CHEBI:456216"/>
        <dbReference type="EC" id="2.7.11.22"/>
    </reaction>
</comment>
<dbReference type="FunFam" id="1.10.510.10:FF:000624">
    <property type="entry name" value="Mitogen-activated protein kinase"/>
    <property type="match status" value="1"/>
</dbReference>
<evidence type="ECO:0000256" key="15">
    <source>
        <dbReference type="RuleBase" id="RU000304"/>
    </source>
</evidence>
<comment type="similarity">
    <text evidence="1">Belongs to the protein kinase superfamily. CMGC Ser/Thr protein kinase family. CDC2/CDKX subfamily.</text>
</comment>
<evidence type="ECO:0000259" key="16">
    <source>
        <dbReference type="PROSITE" id="PS50011"/>
    </source>
</evidence>
<reference evidence="17" key="2">
    <citation type="journal article" date="2023" name="Microbiol Resour">
        <title>Decontamination and Annotation of the Draft Genome Sequence of the Oomycete Lagenidium giganteum ARSEF 373.</title>
        <authorList>
            <person name="Morgan W.R."/>
            <person name="Tartar A."/>
        </authorList>
    </citation>
    <scope>NUCLEOTIDE SEQUENCE</scope>
    <source>
        <strain evidence="17">ARSEF 373</strain>
    </source>
</reference>
<feature type="domain" description="Protein kinase" evidence="16">
    <location>
        <begin position="11"/>
        <end position="294"/>
    </location>
</feature>
<dbReference type="EMBL" id="DAKRPA010000028">
    <property type="protein sequence ID" value="DBA02684.1"/>
    <property type="molecule type" value="Genomic_DNA"/>
</dbReference>
<protein>
    <recommendedName>
        <fullName evidence="9">Cyclin-dependent kinase 2 homolog</fullName>
        <ecNumber evidence="2">2.7.11.22</ecNumber>
    </recommendedName>
    <alternativeName>
        <fullName evidence="10">Cell division control protein 2 homolog</fullName>
    </alternativeName>
    <alternativeName>
        <fullName evidence="11">cdc2-related kinase 2</fullName>
    </alternativeName>
</protein>
<dbReference type="PANTHER" id="PTHR24056:SF254">
    <property type="entry name" value="CYCLIN-DEPENDENT KINASE 2"/>
    <property type="match status" value="1"/>
</dbReference>
<dbReference type="GO" id="GO:0007165">
    <property type="term" value="P:signal transduction"/>
    <property type="evidence" value="ECO:0007669"/>
    <property type="project" value="TreeGrafter"/>
</dbReference>
<dbReference type="Gene3D" id="3.30.200.20">
    <property type="entry name" value="Phosphorylase Kinase, domain 1"/>
    <property type="match status" value="1"/>
</dbReference>
<dbReference type="GO" id="GO:0010389">
    <property type="term" value="P:regulation of G2/M transition of mitotic cell cycle"/>
    <property type="evidence" value="ECO:0007669"/>
    <property type="project" value="TreeGrafter"/>
</dbReference>
<sequence length="344" mass="39042">MAREKKCIGEYEKRGEIGRGTYGTVYEGVHCQTLERVAIKKVIGKPSLGDQEATLLRKCKDAQHVVQLLDVVLRNGKTYLVLEYMDSDLETVIKATDELPVLPVAHVKTYLRMLLEGVQELHSRNILHRDLKPNNLLISQRTDESKKVVAKITDFGMAAVMEPTDAERSIQVITRAYRPPELFFGDDHYGFSVDMWSVGCIFGEMLLRKPMFDGASDIDQLSQIFNMLGSPTENGWEAAAELPFFLRFKDTNPVPLKEHFEELSAHGVDLLRRFLTLDPKKRITLEDALAHPFFKEEPLPAPSEDLVVVTPPDRFQTKKRAADAEWRDDEAADSSFVIKGRRIV</sequence>
<evidence type="ECO:0000256" key="3">
    <source>
        <dbReference type="ARBA" id="ARBA00022527"/>
    </source>
</evidence>
<keyword evidence="18" id="KW-1185">Reference proteome</keyword>
<feature type="binding site" evidence="14">
    <location>
        <position position="45"/>
    </location>
    <ligand>
        <name>ATP</name>
        <dbReference type="ChEBI" id="CHEBI:30616"/>
    </ligand>
</feature>
<evidence type="ECO:0000256" key="1">
    <source>
        <dbReference type="ARBA" id="ARBA00006485"/>
    </source>
</evidence>
<dbReference type="Proteomes" id="UP001146120">
    <property type="component" value="Unassembled WGS sequence"/>
</dbReference>
<keyword evidence="6" id="KW-0418">Kinase</keyword>
<dbReference type="GO" id="GO:0005524">
    <property type="term" value="F:ATP binding"/>
    <property type="evidence" value="ECO:0007669"/>
    <property type="project" value="UniProtKB-UniRule"/>
</dbReference>
<reference evidence="17" key="1">
    <citation type="submission" date="2022-11" db="EMBL/GenBank/DDBJ databases">
        <authorList>
            <person name="Morgan W.R."/>
            <person name="Tartar A."/>
        </authorList>
    </citation>
    <scope>NUCLEOTIDE SEQUENCE</scope>
    <source>
        <strain evidence="17">ARSEF 373</strain>
    </source>
</reference>
<evidence type="ECO:0000313" key="17">
    <source>
        <dbReference type="EMBL" id="DBA02684.1"/>
    </source>
</evidence>
<evidence type="ECO:0000256" key="5">
    <source>
        <dbReference type="ARBA" id="ARBA00022741"/>
    </source>
</evidence>
<name>A0AAV2ZBE1_9STRA</name>
<evidence type="ECO:0000256" key="13">
    <source>
        <dbReference type="ARBA" id="ARBA00048367"/>
    </source>
</evidence>
<dbReference type="AlphaFoldDB" id="A0AAV2ZBE1"/>
<evidence type="ECO:0000256" key="7">
    <source>
        <dbReference type="ARBA" id="ARBA00022840"/>
    </source>
</evidence>
<evidence type="ECO:0000256" key="12">
    <source>
        <dbReference type="ARBA" id="ARBA00047811"/>
    </source>
</evidence>
<keyword evidence="7 14" id="KW-0067">ATP-binding</keyword>
<dbReference type="SMART" id="SM00220">
    <property type="entry name" value="S_TKc"/>
    <property type="match status" value="1"/>
</dbReference>
<dbReference type="InterPro" id="IPR000719">
    <property type="entry name" value="Prot_kinase_dom"/>
</dbReference>
<dbReference type="InterPro" id="IPR050108">
    <property type="entry name" value="CDK"/>
</dbReference>
<evidence type="ECO:0000256" key="14">
    <source>
        <dbReference type="PROSITE-ProRule" id="PRU10141"/>
    </source>
</evidence>
<dbReference type="InterPro" id="IPR011009">
    <property type="entry name" value="Kinase-like_dom_sf"/>
</dbReference>
<dbReference type="GO" id="GO:0005737">
    <property type="term" value="C:cytoplasm"/>
    <property type="evidence" value="ECO:0007669"/>
    <property type="project" value="TreeGrafter"/>
</dbReference>
<dbReference type="PROSITE" id="PS00108">
    <property type="entry name" value="PROTEIN_KINASE_ST"/>
    <property type="match status" value="1"/>
</dbReference>
<dbReference type="GO" id="GO:0000307">
    <property type="term" value="C:cyclin-dependent protein kinase holoenzyme complex"/>
    <property type="evidence" value="ECO:0007669"/>
    <property type="project" value="TreeGrafter"/>
</dbReference>